<protein>
    <submittedName>
        <fullName evidence="2">Uncharacterized protein</fullName>
    </submittedName>
</protein>
<gene>
    <name evidence="2" type="ORF">PXEA_LOCUS11543</name>
</gene>
<dbReference type="EMBL" id="CAAALY010035645">
    <property type="protein sequence ID" value="VEL18103.1"/>
    <property type="molecule type" value="Genomic_DNA"/>
</dbReference>
<dbReference type="AlphaFoldDB" id="A0A3S5A958"/>
<evidence type="ECO:0000313" key="2">
    <source>
        <dbReference type="EMBL" id="VEL18103.1"/>
    </source>
</evidence>
<reference evidence="2" key="1">
    <citation type="submission" date="2018-11" db="EMBL/GenBank/DDBJ databases">
        <authorList>
            <consortium name="Pathogen Informatics"/>
        </authorList>
    </citation>
    <scope>NUCLEOTIDE SEQUENCE</scope>
</reference>
<feature type="compositionally biased region" description="Acidic residues" evidence="1">
    <location>
        <begin position="78"/>
        <end position="87"/>
    </location>
</feature>
<organism evidence="2 3">
    <name type="scientific">Protopolystoma xenopodis</name>
    <dbReference type="NCBI Taxonomy" id="117903"/>
    <lineage>
        <taxon>Eukaryota</taxon>
        <taxon>Metazoa</taxon>
        <taxon>Spiralia</taxon>
        <taxon>Lophotrochozoa</taxon>
        <taxon>Platyhelminthes</taxon>
        <taxon>Monogenea</taxon>
        <taxon>Polyopisthocotylea</taxon>
        <taxon>Polystomatidea</taxon>
        <taxon>Polystomatidae</taxon>
        <taxon>Protopolystoma</taxon>
    </lineage>
</organism>
<proteinExistence type="predicted"/>
<evidence type="ECO:0000313" key="3">
    <source>
        <dbReference type="Proteomes" id="UP000784294"/>
    </source>
</evidence>
<dbReference type="OrthoDB" id="10253254at2759"/>
<feature type="compositionally biased region" description="Low complexity" evidence="1">
    <location>
        <begin position="96"/>
        <end position="109"/>
    </location>
</feature>
<comment type="caution">
    <text evidence="2">The sequence shown here is derived from an EMBL/GenBank/DDBJ whole genome shotgun (WGS) entry which is preliminary data.</text>
</comment>
<evidence type="ECO:0000256" key="1">
    <source>
        <dbReference type="SAM" id="MobiDB-lite"/>
    </source>
</evidence>
<feature type="region of interest" description="Disordered" evidence="1">
    <location>
        <begin position="71"/>
        <end position="113"/>
    </location>
</feature>
<dbReference type="Proteomes" id="UP000784294">
    <property type="component" value="Unassembled WGS sequence"/>
</dbReference>
<accession>A0A3S5A958</accession>
<name>A0A3S5A958_9PLAT</name>
<keyword evidence="3" id="KW-1185">Reference proteome</keyword>
<sequence length="141" mass="16736">MLKAHLYEAASVKNQITPWHKQTAEEMRRTSAASDPRRWCRQLGVEEQRLYEMVRLRNQFTQLLRDAGLVEARNRQSDEEEDDDDDITQIVGPEMSRSSRSANRKNSSSKWKRLNFAKRMERVQTKRRRILTLQDNVSYPL</sequence>